<dbReference type="EMBL" id="PSPG01000001">
    <property type="protein sequence ID" value="PXF22557.1"/>
    <property type="molecule type" value="Genomic_DNA"/>
</dbReference>
<gene>
    <name evidence="2" type="ORF">CXX69_01095</name>
</gene>
<dbReference type="AlphaFoldDB" id="A0A2V3HTT6"/>
<evidence type="ECO:0000313" key="3">
    <source>
        <dbReference type="Proteomes" id="UP000248161"/>
    </source>
</evidence>
<evidence type="ECO:0000256" key="1">
    <source>
        <dbReference type="SAM" id="Phobius"/>
    </source>
</evidence>
<feature type="transmembrane region" description="Helical" evidence="1">
    <location>
        <begin position="33"/>
        <end position="56"/>
    </location>
</feature>
<keyword evidence="1" id="KW-1133">Transmembrane helix</keyword>
<proteinExistence type="predicted"/>
<comment type="caution">
    <text evidence="2">The sequence shown here is derived from an EMBL/GenBank/DDBJ whole genome shotgun (WGS) entry which is preliminary data.</text>
</comment>
<sequence length="567" mass="63698">MRLVARSYGTEALSMADWREYSKRLTSRSARRGAVIFSFWALLLILVSTVAMTYIVPGQTHQSAYGDDWNDLGAFRGDISRMGVETTALVSSPLLLSEIDHPEEAIFIISGVERDTISLPRFTGDERVIEFSEGDGYTTSEILAIEAFVERGGTVLLMDDFGYSSNLAEQFGLEFSGHRLYDEGSYAVELGADYVWINTGSAFNFTTNSGSLASIHPCLRDLDNDGVIDILDPEPLDPTISAFVTEADAGLCAHRYSSIDGWDFSEGYRLLTNTPSAFEKATSYNPVENRYAIGRSTLDSYLDTNDDGNLTVGFESLGIEGDEQGPFAVYVRYCQDRLCIDPDSGRVHFVADGSILINSLYDPASVGQFAVGGGSTVAISMPDTDNRKWALDIIAEALLVHPNSTKASSNAIVIFDESRHQQPTLFGDTYNLLYYLLIYFTNDWMAMLLLFLTLFIVLEAVLIRKEDPEDWRHVFRIIYYGFGDARRYEYYQRPEKIRQVLLSRVRNLNTLSREEFDALPAVELQRMVEDPVLVNFIFEDRRYKPDELVGIIKRIKEWGRTDTGAEA</sequence>
<organism evidence="2 3">
    <name type="scientific">Candidatus Thalassarchaeum betae</name>
    <dbReference type="NCBI Taxonomy" id="2599289"/>
    <lineage>
        <taxon>Archaea</taxon>
        <taxon>Methanobacteriati</taxon>
        <taxon>Thermoplasmatota</taxon>
        <taxon>Candidatus Poseidoniia</taxon>
        <taxon>Candidatus Poseidoniales</taxon>
        <taxon>Candidatus Thalassarchaeaceae</taxon>
        <taxon>Candidatus Thalassarchaeum</taxon>
    </lineage>
</organism>
<dbReference type="Proteomes" id="UP000248161">
    <property type="component" value="Unassembled WGS sequence"/>
</dbReference>
<name>A0A2V3HTT6_9ARCH</name>
<reference evidence="2 3" key="1">
    <citation type="journal article" date="2015" name="Nat. Commun.">
        <title>Genomic and transcriptomic evidence for scavenging of diverse organic compounds by widespread deep-sea archaea.</title>
        <authorList>
            <person name="Li M."/>
            <person name="Baker B.J."/>
            <person name="Anantharaman K."/>
            <person name="Jain S."/>
            <person name="Breier J.A."/>
            <person name="Dick G.J."/>
        </authorList>
    </citation>
    <scope>NUCLEOTIDE SEQUENCE [LARGE SCALE GENOMIC DNA]</scope>
    <source>
        <strain evidence="2">Cayman_51_deep</strain>
    </source>
</reference>
<protein>
    <recommendedName>
        <fullName evidence="4">DUF4350 domain-containing protein</fullName>
    </recommendedName>
</protein>
<accession>A0A2V3HTT6</accession>
<evidence type="ECO:0000313" key="2">
    <source>
        <dbReference type="EMBL" id="PXF22557.1"/>
    </source>
</evidence>
<keyword evidence="1" id="KW-0812">Transmembrane</keyword>
<keyword evidence="1" id="KW-0472">Membrane</keyword>
<evidence type="ECO:0008006" key="4">
    <source>
        <dbReference type="Google" id="ProtNLM"/>
    </source>
</evidence>
<feature type="transmembrane region" description="Helical" evidence="1">
    <location>
        <begin position="444"/>
        <end position="463"/>
    </location>
</feature>